<comment type="similarity">
    <text evidence="2 8">Belongs to the peptidase A1 family.</text>
</comment>
<dbReference type="Pfam" id="PF00026">
    <property type="entry name" value="Asp"/>
    <property type="match status" value="1"/>
</dbReference>
<evidence type="ECO:0000259" key="10">
    <source>
        <dbReference type="PROSITE" id="PS51767"/>
    </source>
</evidence>
<accession>A0A0G2GHZ4</accession>
<dbReference type="SUPFAM" id="SSF50630">
    <property type="entry name" value="Acid proteases"/>
    <property type="match status" value="1"/>
</dbReference>
<comment type="subcellular location">
    <subcellularLocation>
        <location evidence="1">Cell membrane</location>
        <topology evidence="1">Lipid-anchor</topology>
        <topology evidence="1">GPI-anchor</topology>
    </subcellularLocation>
</comment>
<dbReference type="EMBL" id="LCWF01000159">
    <property type="protein sequence ID" value="KKY16600.1"/>
    <property type="molecule type" value="Genomic_DNA"/>
</dbReference>
<evidence type="ECO:0000256" key="6">
    <source>
        <dbReference type="ARBA" id="ARBA00022801"/>
    </source>
</evidence>
<evidence type="ECO:0000313" key="11">
    <source>
        <dbReference type="EMBL" id="KKY16600.1"/>
    </source>
</evidence>
<dbReference type="CDD" id="cd05474">
    <property type="entry name" value="SAP_like"/>
    <property type="match status" value="1"/>
</dbReference>
<gene>
    <name evidence="11" type="ORF">UCRPC4_g05858</name>
</gene>
<organism evidence="11 12">
    <name type="scientific">Phaeomoniella chlamydospora</name>
    <name type="common">Phaeoacremonium chlamydosporum</name>
    <dbReference type="NCBI Taxonomy" id="158046"/>
    <lineage>
        <taxon>Eukaryota</taxon>
        <taxon>Fungi</taxon>
        <taxon>Dikarya</taxon>
        <taxon>Ascomycota</taxon>
        <taxon>Pezizomycotina</taxon>
        <taxon>Eurotiomycetes</taxon>
        <taxon>Chaetothyriomycetidae</taxon>
        <taxon>Phaeomoniellales</taxon>
        <taxon>Phaeomoniellaceae</taxon>
        <taxon>Phaeomoniella</taxon>
    </lineage>
</organism>
<feature type="domain" description="Peptidase A1" evidence="10">
    <location>
        <begin position="67"/>
        <end position="396"/>
    </location>
</feature>
<dbReference type="AlphaFoldDB" id="A0A0G2GHZ4"/>
<dbReference type="PANTHER" id="PTHR47966:SF65">
    <property type="entry name" value="ASPARTIC-TYPE ENDOPEPTIDASE"/>
    <property type="match status" value="1"/>
</dbReference>
<evidence type="ECO:0000313" key="12">
    <source>
        <dbReference type="Proteomes" id="UP000053317"/>
    </source>
</evidence>
<dbReference type="InterPro" id="IPR001461">
    <property type="entry name" value="Aspartic_peptidase_A1"/>
</dbReference>
<dbReference type="PRINTS" id="PR00792">
    <property type="entry name" value="PEPSIN"/>
</dbReference>
<dbReference type="Proteomes" id="UP000053317">
    <property type="component" value="Unassembled WGS sequence"/>
</dbReference>
<evidence type="ECO:0000256" key="4">
    <source>
        <dbReference type="ARBA" id="ARBA00022729"/>
    </source>
</evidence>
<keyword evidence="3 8" id="KW-0645">Protease</keyword>
<evidence type="ECO:0000256" key="3">
    <source>
        <dbReference type="ARBA" id="ARBA00022670"/>
    </source>
</evidence>
<protein>
    <submittedName>
        <fullName evidence="11">Putative aspartic-type endopeptidase</fullName>
    </submittedName>
</protein>
<comment type="caution">
    <text evidence="11">The sequence shown here is derived from an EMBL/GenBank/DDBJ whole genome shotgun (WGS) entry which is preliminary data.</text>
</comment>
<proteinExistence type="inferred from homology"/>
<feature type="signal peptide" evidence="9">
    <location>
        <begin position="1"/>
        <end position="19"/>
    </location>
</feature>
<evidence type="ECO:0000256" key="9">
    <source>
        <dbReference type="SAM" id="SignalP"/>
    </source>
</evidence>
<dbReference type="PANTHER" id="PTHR47966">
    <property type="entry name" value="BETA-SITE APP-CLEAVING ENZYME, ISOFORM A-RELATED"/>
    <property type="match status" value="1"/>
</dbReference>
<sequence>MGKVFFALATLCASQLVYGATLSESSKVLGLSFEKKDVADKTLFGLRKRSSSSTVSTTLTNVEGIFYYVNISLGTPAQEFAVVLDTGSSDLWVLSDEAPICSSDPSYYCPYGTFDASESSTFVEILEGGFNITYLLGNSDIGNIVNDTLRIGGITLDQTTFGLVTDAASSDNMGVMGIGYVAGESTIEQDDAIYPNFVQSLYDRGIIESRAFSLWLDNLTAKTGTVLFGGIDTTKYTGDLVAIPIHKDVYSGVIDSYDVPLTSITFQTDSSSDPSSNFIDGSSIVPVSLDSGTTSIILPNDLASALYLGFGATVPDAAFGNTTAILPCSIGESSSVFNFGFSGTGPLISVPISEFILPLTDNYGNPLSDPSTNVPICQLAIDFANGGPSLLGDSFL</sequence>
<dbReference type="Gene3D" id="2.40.70.10">
    <property type="entry name" value="Acid Proteases"/>
    <property type="match status" value="2"/>
</dbReference>
<dbReference type="GO" id="GO:0006508">
    <property type="term" value="P:proteolysis"/>
    <property type="evidence" value="ECO:0007669"/>
    <property type="project" value="UniProtKB-KW"/>
</dbReference>
<keyword evidence="6 8" id="KW-0378">Hydrolase</keyword>
<keyword evidence="12" id="KW-1185">Reference proteome</keyword>
<feature type="active site" evidence="7">
    <location>
        <position position="290"/>
    </location>
</feature>
<dbReference type="GO" id="GO:0004190">
    <property type="term" value="F:aspartic-type endopeptidase activity"/>
    <property type="evidence" value="ECO:0007669"/>
    <property type="project" value="UniProtKB-KW"/>
</dbReference>
<reference evidence="11 12" key="1">
    <citation type="submission" date="2015-05" db="EMBL/GenBank/DDBJ databases">
        <title>Distinctive expansion of gene families associated with plant cell wall degradation and secondary metabolism in the genomes of grapevine trunk pathogens.</title>
        <authorList>
            <person name="Lawrence D.P."/>
            <person name="Travadon R."/>
            <person name="Rolshausen P.E."/>
            <person name="Baumgartner K."/>
        </authorList>
    </citation>
    <scope>NUCLEOTIDE SEQUENCE [LARGE SCALE GENOMIC DNA]</scope>
    <source>
        <strain evidence="11">UCRPC4</strain>
    </source>
</reference>
<evidence type="ECO:0000256" key="1">
    <source>
        <dbReference type="ARBA" id="ARBA00004609"/>
    </source>
</evidence>
<dbReference type="PROSITE" id="PS51767">
    <property type="entry name" value="PEPTIDASE_A1"/>
    <property type="match status" value="1"/>
</dbReference>
<dbReference type="InterPro" id="IPR033876">
    <property type="entry name" value="SAP-like"/>
</dbReference>
<dbReference type="InterPro" id="IPR021109">
    <property type="entry name" value="Peptidase_aspartic_dom_sf"/>
</dbReference>
<keyword evidence="4 9" id="KW-0732">Signal</keyword>
<evidence type="ECO:0000256" key="8">
    <source>
        <dbReference type="RuleBase" id="RU000454"/>
    </source>
</evidence>
<evidence type="ECO:0000256" key="7">
    <source>
        <dbReference type="PIRSR" id="PIRSR601461-1"/>
    </source>
</evidence>
<dbReference type="PROSITE" id="PS00141">
    <property type="entry name" value="ASP_PROTEASE"/>
    <property type="match status" value="1"/>
</dbReference>
<dbReference type="InterPro" id="IPR001969">
    <property type="entry name" value="Aspartic_peptidase_AS"/>
</dbReference>
<dbReference type="InterPro" id="IPR033121">
    <property type="entry name" value="PEPTIDASE_A1"/>
</dbReference>
<feature type="chain" id="PRO_5002544686" evidence="9">
    <location>
        <begin position="20"/>
        <end position="396"/>
    </location>
</feature>
<dbReference type="GO" id="GO:0005886">
    <property type="term" value="C:plasma membrane"/>
    <property type="evidence" value="ECO:0007669"/>
    <property type="project" value="UniProtKB-SubCell"/>
</dbReference>
<dbReference type="OrthoDB" id="771136at2759"/>
<evidence type="ECO:0000256" key="2">
    <source>
        <dbReference type="ARBA" id="ARBA00007447"/>
    </source>
</evidence>
<name>A0A0G2GHZ4_PHACM</name>
<keyword evidence="5 8" id="KW-0064">Aspartyl protease</keyword>
<feature type="active site" evidence="7">
    <location>
        <position position="85"/>
    </location>
</feature>
<evidence type="ECO:0000256" key="5">
    <source>
        <dbReference type="ARBA" id="ARBA00022750"/>
    </source>
</evidence>
<reference evidence="11 12" key="2">
    <citation type="submission" date="2015-05" db="EMBL/GenBank/DDBJ databases">
        <authorList>
            <person name="Morales-Cruz A."/>
            <person name="Amrine K.C."/>
            <person name="Cantu D."/>
        </authorList>
    </citation>
    <scope>NUCLEOTIDE SEQUENCE [LARGE SCALE GENOMIC DNA]</scope>
    <source>
        <strain evidence="11">UCRPC4</strain>
    </source>
</reference>